<dbReference type="EMBL" id="LGRX02003873">
    <property type="protein sequence ID" value="KAK3281353.1"/>
    <property type="molecule type" value="Genomic_DNA"/>
</dbReference>
<keyword evidence="3" id="KW-1185">Reference proteome</keyword>
<accession>A0AAE0GNK4</accession>
<evidence type="ECO:0000313" key="2">
    <source>
        <dbReference type="EMBL" id="KAK3281353.1"/>
    </source>
</evidence>
<name>A0AAE0GNK4_9CHLO</name>
<organism evidence="2 3">
    <name type="scientific">Cymbomonas tetramitiformis</name>
    <dbReference type="NCBI Taxonomy" id="36881"/>
    <lineage>
        <taxon>Eukaryota</taxon>
        <taxon>Viridiplantae</taxon>
        <taxon>Chlorophyta</taxon>
        <taxon>Pyramimonadophyceae</taxon>
        <taxon>Pyramimonadales</taxon>
        <taxon>Pyramimonadaceae</taxon>
        <taxon>Cymbomonas</taxon>
    </lineage>
</organism>
<feature type="region of interest" description="Disordered" evidence="1">
    <location>
        <begin position="40"/>
        <end position="88"/>
    </location>
</feature>
<evidence type="ECO:0000313" key="3">
    <source>
        <dbReference type="Proteomes" id="UP001190700"/>
    </source>
</evidence>
<gene>
    <name evidence="2" type="ORF">CYMTET_10854</name>
</gene>
<sequence length="88" mass="9740">MLQIVEAQEAAYEKTQNTGDGPEVRDRPVHQLYDALVHIDLGESPREHTEAGPQQALRKYREEEPGEEAKEEGPEGCQGGRSGGPKEK</sequence>
<dbReference type="AlphaFoldDB" id="A0AAE0GNK4"/>
<proteinExistence type="predicted"/>
<feature type="compositionally biased region" description="Gly residues" evidence="1">
    <location>
        <begin position="76"/>
        <end position="88"/>
    </location>
</feature>
<dbReference type="Proteomes" id="UP001190700">
    <property type="component" value="Unassembled WGS sequence"/>
</dbReference>
<protein>
    <submittedName>
        <fullName evidence="2">Uncharacterized protein</fullName>
    </submittedName>
</protein>
<feature type="compositionally biased region" description="Basic and acidic residues" evidence="1">
    <location>
        <begin position="59"/>
        <end position="73"/>
    </location>
</feature>
<comment type="caution">
    <text evidence="2">The sequence shown here is derived from an EMBL/GenBank/DDBJ whole genome shotgun (WGS) entry which is preliminary data.</text>
</comment>
<reference evidence="2 3" key="1">
    <citation type="journal article" date="2015" name="Genome Biol. Evol.">
        <title>Comparative Genomics of a Bacterivorous Green Alga Reveals Evolutionary Causalities and Consequences of Phago-Mixotrophic Mode of Nutrition.</title>
        <authorList>
            <person name="Burns J.A."/>
            <person name="Paasch A."/>
            <person name="Narechania A."/>
            <person name="Kim E."/>
        </authorList>
    </citation>
    <scope>NUCLEOTIDE SEQUENCE [LARGE SCALE GENOMIC DNA]</scope>
    <source>
        <strain evidence="2 3">PLY_AMNH</strain>
    </source>
</reference>
<evidence type="ECO:0000256" key="1">
    <source>
        <dbReference type="SAM" id="MobiDB-lite"/>
    </source>
</evidence>
<feature type="compositionally biased region" description="Basic and acidic residues" evidence="1">
    <location>
        <begin position="40"/>
        <end position="50"/>
    </location>
</feature>